<protein>
    <recommendedName>
        <fullName evidence="1">Uroporphyrinogen decarboxylase (URO-D) domain-containing protein</fullName>
    </recommendedName>
</protein>
<sequence length="363" mass="41636">MEPLTNRERVRRCAQCLPIDRAPFSFYFGPWGETLERWKSEGIDNPLAWQQNFPFDKPVVQVAGYVNHLHCPPFVPEVLERSGSKLVMRDPMGEIVECIEGKSGIPKILRSPVNNREEWEQLKAERLNPNDPARFPENWKELARQWNAADAPVQIGIYPCGLYGTLRDLMGVEGSLFAFYDMPDLVKDIMDGLTDFWLSIYEKICRDVKVDILHIWEDMSGKQGSLVSPDMIREFMLPNYKKLSDFAKAHDIAVIQVDTDGDCEELIPLFAGAGVNMMLPFEVTAGCDVVALRRKYPYMSMMGGIDKMEIAKGKEAIDRELKRIEPLLFETGYFPALDHLIPPEISYADYTYFVNRLHDIIFQ</sequence>
<dbReference type="Gene3D" id="3.20.20.210">
    <property type="match status" value="1"/>
</dbReference>
<dbReference type="GO" id="GO:0004853">
    <property type="term" value="F:uroporphyrinogen decarboxylase activity"/>
    <property type="evidence" value="ECO:0007669"/>
    <property type="project" value="InterPro"/>
</dbReference>
<dbReference type="GO" id="GO:0006779">
    <property type="term" value="P:porphyrin-containing compound biosynthetic process"/>
    <property type="evidence" value="ECO:0007669"/>
    <property type="project" value="InterPro"/>
</dbReference>
<gene>
    <name evidence="2" type="ORF">DPQ25_05070</name>
</gene>
<keyword evidence="3" id="KW-1185">Reference proteome</keyword>
<evidence type="ECO:0000259" key="1">
    <source>
        <dbReference type="Pfam" id="PF01208"/>
    </source>
</evidence>
<evidence type="ECO:0000313" key="2">
    <source>
        <dbReference type="EMBL" id="RAQ29676.1"/>
    </source>
</evidence>
<dbReference type="InterPro" id="IPR000257">
    <property type="entry name" value="Uroporphyrinogen_deCOase"/>
</dbReference>
<accession>A0A328UDK4</accession>
<dbReference type="Pfam" id="PF01208">
    <property type="entry name" value="URO-D"/>
    <property type="match status" value="1"/>
</dbReference>
<evidence type="ECO:0000313" key="3">
    <source>
        <dbReference type="Proteomes" id="UP000249377"/>
    </source>
</evidence>
<dbReference type="SUPFAM" id="SSF51726">
    <property type="entry name" value="UROD/MetE-like"/>
    <property type="match status" value="1"/>
</dbReference>
<proteinExistence type="predicted"/>
<dbReference type="InterPro" id="IPR038071">
    <property type="entry name" value="UROD/MetE-like_sf"/>
</dbReference>
<comment type="caution">
    <text evidence="2">The sequence shown here is derived from an EMBL/GenBank/DDBJ whole genome shotgun (WGS) entry which is preliminary data.</text>
</comment>
<dbReference type="AlphaFoldDB" id="A0A328UDK4"/>
<dbReference type="EMBL" id="QLYR01000002">
    <property type="protein sequence ID" value="RAQ29676.1"/>
    <property type="molecule type" value="Genomic_DNA"/>
</dbReference>
<feature type="domain" description="Uroporphyrinogen decarboxylase (URO-D)" evidence="1">
    <location>
        <begin position="91"/>
        <end position="359"/>
    </location>
</feature>
<reference evidence="2 3" key="1">
    <citation type="submission" date="2018-06" db="EMBL/GenBank/DDBJ databases">
        <title>Noncontiguous genome sequence of Ruminococcaceae bacterium ASD2818.</title>
        <authorList>
            <person name="Chaplin A.V."/>
            <person name="Sokolova S.R."/>
            <person name="Kochetkova T.O."/>
            <person name="Goltsov A.Y."/>
            <person name="Trofimov D.Y."/>
            <person name="Efimov B.A."/>
        </authorList>
    </citation>
    <scope>NUCLEOTIDE SEQUENCE [LARGE SCALE GENOMIC DNA]</scope>
    <source>
        <strain evidence="2 3">ASD2818</strain>
    </source>
</reference>
<dbReference type="RefSeq" id="WP_112332106.1">
    <property type="nucleotide sequence ID" value="NZ_JADPHD010000008.1"/>
</dbReference>
<name>A0A328UDK4_9FIRM</name>
<dbReference type="Proteomes" id="UP000249377">
    <property type="component" value="Unassembled WGS sequence"/>
</dbReference>
<organism evidence="2 3">
    <name type="scientific">Hydrogeniiclostridium mannosilyticum</name>
    <dbReference type="NCBI Taxonomy" id="2764322"/>
    <lineage>
        <taxon>Bacteria</taxon>
        <taxon>Bacillati</taxon>
        <taxon>Bacillota</taxon>
        <taxon>Clostridia</taxon>
        <taxon>Eubacteriales</taxon>
        <taxon>Acutalibacteraceae</taxon>
        <taxon>Hydrogeniiclostridium</taxon>
    </lineage>
</organism>